<dbReference type="InterPro" id="IPR001465">
    <property type="entry name" value="Malate_synthase_TIM"/>
</dbReference>
<dbReference type="NCBIfam" id="TIGR01345">
    <property type="entry name" value="malate_syn_G"/>
    <property type="match status" value="1"/>
</dbReference>
<evidence type="ECO:0000256" key="7">
    <source>
        <dbReference type="ARBA" id="ARBA00022842"/>
    </source>
</evidence>
<dbReference type="EC" id="2.3.3.9" evidence="10 11"/>
<evidence type="ECO:0000313" key="19">
    <source>
        <dbReference type="Proteomes" id="UP000178606"/>
    </source>
</evidence>
<evidence type="ECO:0000259" key="17">
    <source>
        <dbReference type="Pfam" id="PF20659"/>
    </source>
</evidence>
<dbReference type="NCBIfam" id="NF002825">
    <property type="entry name" value="PRK02999.1"/>
    <property type="match status" value="1"/>
</dbReference>
<dbReference type="HAMAP" id="MF_00641">
    <property type="entry name" value="Malate_synth_G"/>
    <property type="match status" value="1"/>
</dbReference>
<evidence type="ECO:0000256" key="13">
    <source>
        <dbReference type="RuleBase" id="RU003572"/>
    </source>
</evidence>
<comment type="subcellular location">
    <subcellularLocation>
        <location evidence="10 13">Cytoplasm</location>
    </subcellularLocation>
</comment>
<dbReference type="Gene3D" id="1.20.1220.12">
    <property type="entry name" value="Malate synthase, domain III"/>
    <property type="match status" value="1"/>
</dbReference>
<keyword evidence="6 10" id="KW-0479">Metal-binding</keyword>
<dbReference type="Pfam" id="PF01274">
    <property type="entry name" value="MS_TIM-barrel"/>
    <property type="match status" value="1"/>
</dbReference>
<evidence type="ECO:0000256" key="12">
    <source>
        <dbReference type="PIRSR" id="PIRSR601465-50"/>
    </source>
</evidence>
<evidence type="ECO:0000256" key="8">
    <source>
        <dbReference type="ARBA" id="ARBA00023097"/>
    </source>
</evidence>
<dbReference type="GO" id="GO:0006099">
    <property type="term" value="P:tricarboxylic acid cycle"/>
    <property type="evidence" value="ECO:0007669"/>
    <property type="project" value="UniProtKB-KW"/>
</dbReference>
<comment type="caution">
    <text evidence="10">Lacks conserved residue(s) required for the propagation of feature annotation.</text>
</comment>
<dbReference type="UniPathway" id="UPA00703">
    <property type="reaction ID" value="UER00720"/>
</dbReference>
<feature type="binding site" evidence="10">
    <location>
        <position position="280"/>
    </location>
    <ligand>
        <name>acetyl-CoA</name>
        <dbReference type="ChEBI" id="CHEBI:57288"/>
    </ligand>
</feature>
<protein>
    <recommendedName>
        <fullName evidence="10 11">Malate synthase G</fullName>
        <ecNumber evidence="10 11">2.3.3.9</ecNumber>
    </recommendedName>
</protein>
<keyword evidence="4 10" id="KW-0816">Tricarboxylic acid cycle</keyword>
<dbReference type="Pfam" id="PF20658">
    <property type="entry name" value="MSG_insertion"/>
    <property type="match status" value="1"/>
</dbReference>
<dbReference type="AlphaFoldDB" id="A0A1F6D5Y6"/>
<comment type="pathway">
    <text evidence="10 13">Carbohydrate metabolism; glyoxylate cycle; (S)-malate from isocitrate: step 2/2.</text>
</comment>
<evidence type="ECO:0000256" key="10">
    <source>
        <dbReference type="HAMAP-Rule" id="MF_00641"/>
    </source>
</evidence>
<dbReference type="GO" id="GO:0004474">
    <property type="term" value="F:malate synthase activity"/>
    <property type="evidence" value="ECO:0007669"/>
    <property type="project" value="UniProtKB-UniRule"/>
</dbReference>
<dbReference type="Proteomes" id="UP000178606">
    <property type="component" value="Unassembled WGS sequence"/>
</dbReference>
<name>A0A1F6D5Y6_HANXR</name>
<dbReference type="GO" id="GO:0009436">
    <property type="term" value="P:glyoxylate catabolic process"/>
    <property type="evidence" value="ECO:0007669"/>
    <property type="project" value="TreeGrafter"/>
</dbReference>
<feature type="active site" description="Proton acceptor" evidence="10 12">
    <location>
        <position position="344"/>
    </location>
</feature>
<comment type="cofactor">
    <cofactor evidence="1 10">
        <name>Mg(2+)</name>
        <dbReference type="ChEBI" id="CHEBI:18420"/>
    </cofactor>
</comment>
<evidence type="ECO:0000256" key="6">
    <source>
        <dbReference type="ARBA" id="ARBA00022723"/>
    </source>
</evidence>
<feature type="binding site" evidence="10">
    <location>
        <position position="545"/>
    </location>
    <ligand>
        <name>acetyl-CoA</name>
        <dbReference type="ChEBI" id="CHEBI:57288"/>
    </ligand>
</feature>
<proteinExistence type="inferred from homology"/>
<organism evidence="18 19">
    <name type="scientific">Handelsmanbacteria sp. (strain RIFCSPLOWO2_12_FULL_64_10)</name>
    <dbReference type="NCBI Taxonomy" id="1817868"/>
    <lineage>
        <taxon>Bacteria</taxon>
        <taxon>Candidatus Handelsmaniibacteriota</taxon>
    </lineage>
</organism>
<keyword evidence="3 10" id="KW-0963">Cytoplasm</keyword>
<dbReference type="InterPro" id="IPR048356">
    <property type="entry name" value="MS_N"/>
</dbReference>
<feature type="domain" description="Malate synthase N-terminal" evidence="15">
    <location>
        <begin position="17"/>
        <end position="71"/>
    </location>
</feature>
<evidence type="ECO:0000256" key="9">
    <source>
        <dbReference type="ARBA" id="ARBA00047918"/>
    </source>
</evidence>
<feature type="domain" description="Malate synthase G alpha-beta insertion" evidence="16">
    <location>
        <begin position="160"/>
        <end position="239"/>
    </location>
</feature>
<feature type="binding site" evidence="10">
    <location>
        <position position="344"/>
    </location>
    <ligand>
        <name>glyoxylate</name>
        <dbReference type="ChEBI" id="CHEBI:36655"/>
    </ligand>
</feature>
<comment type="caution">
    <text evidence="18">The sequence shown here is derived from an EMBL/GenBank/DDBJ whole genome shotgun (WGS) entry which is preliminary data.</text>
</comment>
<feature type="binding site" evidence="10">
    <location>
        <position position="118"/>
    </location>
    <ligand>
        <name>acetyl-CoA</name>
        <dbReference type="ChEBI" id="CHEBI:57288"/>
    </ligand>
</feature>
<feature type="binding site" evidence="10">
    <location>
        <position position="464"/>
    </location>
    <ligand>
        <name>Mg(2+)</name>
        <dbReference type="ChEBI" id="CHEBI:18420"/>
    </ligand>
</feature>
<evidence type="ECO:0000259" key="15">
    <source>
        <dbReference type="Pfam" id="PF20656"/>
    </source>
</evidence>
<feature type="binding site" evidence="10">
    <location>
        <position position="436"/>
    </location>
    <ligand>
        <name>Mg(2+)</name>
        <dbReference type="ChEBI" id="CHEBI:18420"/>
    </ligand>
</feature>
<gene>
    <name evidence="10" type="primary">glcB</name>
    <name evidence="18" type="ORF">A3F84_10660</name>
</gene>
<evidence type="ECO:0000256" key="2">
    <source>
        <dbReference type="ARBA" id="ARBA00022435"/>
    </source>
</evidence>
<feature type="active site" description="Proton donor" evidence="10 12">
    <location>
        <position position="634"/>
    </location>
</feature>
<dbReference type="SUPFAM" id="SSF51645">
    <property type="entry name" value="Malate synthase G"/>
    <property type="match status" value="1"/>
</dbReference>
<evidence type="ECO:0000256" key="4">
    <source>
        <dbReference type="ARBA" id="ARBA00022532"/>
    </source>
</evidence>
<evidence type="ECO:0000256" key="3">
    <source>
        <dbReference type="ARBA" id="ARBA00022490"/>
    </source>
</evidence>
<evidence type="ECO:0000256" key="5">
    <source>
        <dbReference type="ARBA" id="ARBA00022679"/>
    </source>
</evidence>
<dbReference type="InterPro" id="IPR046363">
    <property type="entry name" value="MS_N_TIM-barrel_dom"/>
</dbReference>
<comment type="subunit">
    <text evidence="10">Monomer.</text>
</comment>
<keyword evidence="5 10" id="KW-0808">Transferase</keyword>
<feature type="binding site" evidence="10">
    <location>
        <begin position="125"/>
        <end position="126"/>
    </location>
    <ligand>
        <name>acetyl-CoA</name>
        <dbReference type="ChEBI" id="CHEBI:57288"/>
    </ligand>
</feature>
<dbReference type="GO" id="GO:0005829">
    <property type="term" value="C:cytosol"/>
    <property type="evidence" value="ECO:0007669"/>
    <property type="project" value="TreeGrafter"/>
</dbReference>
<feature type="binding site" evidence="10">
    <location>
        <position position="317"/>
    </location>
    <ligand>
        <name>acetyl-CoA</name>
        <dbReference type="ChEBI" id="CHEBI:57288"/>
    </ligand>
</feature>
<comment type="catalytic activity">
    <reaction evidence="9 10 13">
        <text>glyoxylate + acetyl-CoA + H2O = (S)-malate + CoA + H(+)</text>
        <dbReference type="Rhea" id="RHEA:18181"/>
        <dbReference type="ChEBI" id="CHEBI:15377"/>
        <dbReference type="ChEBI" id="CHEBI:15378"/>
        <dbReference type="ChEBI" id="CHEBI:15589"/>
        <dbReference type="ChEBI" id="CHEBI:36655"/>
        <dbReference type="ChEBI" id="CHEBI:57287"/>
        <dbReference type="ChEBI" id="CHEBI:57288"/>
        <dbReference type="EC" id="2.3.3.9"/>
    </reaction>
</comment>
<feature type="binding site" evidence="10">
    <location>
        <begin position="461"/>
        <end position="464"/>
    </location>
    <ligand>
        <name>glyoxylate</name>
        <dbReference type="ChEBI" id="CHEBI:36655"/>
    </ligand>
</feature>
<evidence type="ECO:0000256" key="11">
    <source>
        <dbReference type="NCBIfam" id="TIGR01345"/>
    </source>
</evidence>
<dbReference type="Pfam" id="PF20659">
    <property type="entry name" value="MS_C"/>
    <property type="match status" value="1"/>
</dbReference>
<dbReference type="InterPro" id="IPR048355">
    <property type="entry name" value="MS_C"/>
</dbReference>
<evidence type="ECO:0000256" key="1">
    <source>
        <dbReference type="ARBA" id="ARBA00001946"/>
    </source>
</evidence>
<dbReference type="InterPro" id="IPR011076">
    <property type="entry name" value="Malate_synth_sf"/>
</dbReference>
<feature type="binding site" evidence="10">
    <location>
        <position position="436"/>
    </location>
    <ligand>
        <name>glyoxylate</name>
        <dbReference type="ChEBI" id="CHEBI:36655"/>
    </ligand>
</feature>
<evidence type="ECO:0000313" key="18">
    <source>
        <dbReference type="EMBL" id="OGG56848.1"/>
    </source>
</evidence>
<dbReference type="EMBL" id="MFKF01000023">
    <property type="protein sequence ID" value="OGG56848.1"/>
    <property type="molecule type" value="Genomic_DNA"/>
</dbReference>
<feature type="modified residue" description="Cysteine sulfenic acid (-SOH)" evidence="10">
    <location>
        <position position="620"/>
    </location>
</feature>
<dbReference type="InterPro" id="IPR006253">
    <property type="entry name" value="Malate_synthG"/>
</dbReference>
<sequence>MKDRVDVGGLRVDRGLYDLVKDEIAPGTGVEAEAFWKALGKIVEELEPKNRRLLEERDALQQRVDAWHLARKGRKVDQKEYRAFLSEIGYLVDEGDHFEVTTHRVDPEIAEVPGPQLVAPVDNARYALNAANARWGSLYDALYGTDVIPEEGGAEKGTAYNPARGARVVAWAEAFLDEAVGLEGGKFSEVTRFSLKEAGGVRRLAATLRDGREVGLADGRKFVGFREEGGELRSVLLKNHGLHIEVQIDRSHPVGKTHPTGVKDVLLEAAMTTIQDCEDSVSAVDAADKVRVYRNWTGIMKGTLEATFEKGGGTMTRRLNPDRAFTTPEGKALTLPGRSLLLVRNVGIHMYTDCVTTGDGREVPEGFLDAMVTVLAAIHDLRGNGRHRNSRTGSIYIVKPKLHGPEEVAATVELFARVEEALGLGRNTLKIGIMDEERRTTVNLKACIRQARERVVFINTGFLDRTGDELHTSVEAGPMLPKMEIRNQPWLLAYEDWNVDVGLETGFTGRGQIGKGMWTMPDAMRAMVASKVAHPQAGANTAWVPSPTAAALHATHYHRVDVMKRQGELARRGRASLESILTPPLLDRGLKPEEIQREIDNNAQGILGYVVRWVGQGIGCSKVLDINNVGLMEDRATLRISSQHIANWLHHGIVTRQQVRETFEKMARVVDRQNAGDPNYRPMSPDFDRSEAFQAALDLVFKGRELPNGYTEPVLHARRRNVKRE</sequence>
<accession>A0A1F6D5Y6</accession>
<reference evidence="18 19" key="1">
    <citation type="journal article" date="2016" name="Nat. Commun.">
        <title>Thousands of microbial genomes shed light on interconnected biogeochemical processes in an aquifer system.</title>
        <authorList>
            <person name="Anantharaman K."/>
            <person name="Brown C.T."/>
            <person name="Hug L.A."/>
            <person name="Sharon I."/>
            <person name="Castelle C.J."/>
            <person name="Probst A.J."/>
            <person name="Thomas B.C."/>
            <person name="Singh A."/>
            <person name="Wilkins M.J."/>
            <person name="Karaoz U."/>
            <person name="Brodie E.L."/>
            <person name="Williams K.H."/>
            <person name="Hubbard S.S."/>
            <person name="Banfield J.F."/>
        </authorList>
    </citation>
    <scope>NUCLEOTIDE SEQUENCE [LARGE SCALE GENOMIC DNA]</scope>
    <source>
        <strain evidence="19">RIFCSPLOWO2_12_FULL_64_10</strain>
    </source>
</reference>
<dbReference type="GO" id="GO:0006097">
    <property type="term" value="P:glyoxylate cycle"/>
    <property type="evidence" value="ECO:0007669"/>
    <property type="project" value="UniProtKB-UniRule"/>
</dbReference>
<dbReference type="InterPro" id="IPR044856">
    <property type="entry name" value="Malate_synth_C_sf"/>
</dbReference>
<keyword evidence="7 10" id="KW-0460">Magnesium</keyword>
<keyword evidence="2 10" id="KW-0329">Glyoxylate bypass</keyword>
<comment type="function">
    <text evidence="10">Involved in the glycolate utilization. Catalyzes the condensation and subsequent hydrolysis of acetyl-coenzyme A (acetyl-CoA) and glyoxylate to form malate and CoA.</text>
</comment>
<feature type="domain" description="Malate synthase TIM barrel" evidence="14">
    <location>
        <begin position="341"/>
        <end position="579"/>
    </location>
</feature>
<dbReference type="PANTHER" id="PTHR42739:SF1">
    <property type="entry name" value="MALATE SYNTHASE G"/>
    <property type="match status" value="1"/>
</dbReference>
<keyword evidence="8 10" id="KW-0558">Oxidation</keyword>
<dbReference type="PANTHER" id="PTHR42739">
    <property type="entry name" value="MALATE SYNTHASE G"/>
    <property type="match status" value="1"/>
</dbReference>
<dbReference type="GO" id="GO:0000287">
    <property type="term" value="F:magnesium ion binding"/>
    <property type="evidence" value="ECO:0007669"/>
    <property type="project" value="TreeGrafter"/>
</dbReference>
<dbReference type="InterPro" id="IPR048357">
    <property type="entry name" value="MSG_insertion"/>
</dbReference>
<dbReference type="Gene3D" id="3.20.20.360">
    <property type="entry name" value="Malate synthase, domain 3"/>
    <property type="match status" value="2"/>
</dbReference>
<feature type="domain" description="Malate synthase C-terminal" evidence="17">
    <location>
        <begin position="594"/>
        <end position="684"/>
    </location>
</feature>
<evidence type="ECO:0000259" key="16">
    <source>
        <dbReference type="Pfam" id="PF20658"/>
    </source>
</evidence>
<comment type="similarity">
    <text evidence="10 13">Belongs to the malate synthase family. GlcB subfamily.</text>
</comment>
<dbReference type="Pfam" id="PF20656">
    <property type="entry name" value="MS_N"/>
    <property type="match status" value="1"/>
</dbReference>
<evidence type="ECO:0000259" key="14">
    <source>
        <dbReference type="Pfam" id="PF01274"/>
    </source>
</evidence>